<dbReference type="EMBL" id="PTRA01000001">
    <property type="protein sequence ID" value="PQA60916.1"/>
    <property type="molecule type" value="Genomic_DNA"/>
</dbReference>
<keyword evidence="3 10" id="KW-1134">Transmembrane beta strand</keyword>
<evidence type="ECO:0000256" key="6">
    <source>
        <dbReference type="ARBA" id="ARBA00023077"/>
    </source>
</evidence>
<dbReference type="PANTHER" id="PTHR30069">
    <property type="entry name" value="TONB-DEPENDENT OUTER MEMBRANE RECEPTOR"/>
    <property type="match status" value="1"/>
</dbReference>
<evidence type="ECO:0000256" key="3">
    <source>
        <dbReference type="ARBA" id="ARBA00022452"/>
    </source>
</evidence>
<dbReference type="Pfam" id="PF00593">
    <property type="entry name" value="TonB_dep_Rec_b-barrel"/>
    <property type="match status" value="1"/>
</dbReference>
<protein>
    <submittedName>
        <fullName evidence="15">SusC/RagA family TonB-linked outer membrane protein</fullName>
    </submittedName>
</protein>
<dbReference type="Pfam" id="PF07715">
    <property type="entry name" value="Plug"/>
    <property type="match status" value="1"/>
</dbReference>
<evidence type="ECO:0000256" key="4">
    <source>
        <dbReference type="ARBA" id="ARBA00022692"/>
    </source>
</evidence>
<dbReference type="RefSeq" id="WP_104713722.1">
    <property type="nucleotide sequence ID" value="NZ_PTRA01000001.1"/>
</dbReference>
<evidence type="ECO:0000313" key="15">
    <source>
        <dbReference type="EMBL" id="PQA60916.1"/>
    </source>
</evidence>
<dbReference type="InterPro" id="IPR036942">
    <property type="entry name" value="Beta-barrel_TonB_sf"/>
</dbReference>
<evidence type="ECO:0000256" key="2">
    <source>
        <dbReference type="ARBA" id="ARBA00022448"/>
    </source>
</evidence>
<dbReference type="Gene3D" id="2.170.130.10">
    <property type="entry name" value="TonB-dependent receptor, plug domain"/>
    <property type="match status" value="1"/>
</dbReference>
<dbReference type="InterPro" id="IPR023996">
    <property type="entry name" value="TonB-dep_OMP_SusC/RagA"/>
</dbReference>
<dbReference type="InterPro" id="IPR012910">
    <property type="entry name" value="Plug_dom"/>
</dbReference>
<comment type="subcellular location">
    <subcellularLocation>
        <location evidence="1 10">Cell outer membrane</location>
        <topology evidence="1 10">Multi-pass membrane protein</topology>
    </subcellularLocation>
</comment>
<dbReference type="InterPro" id="IPR039426">
    <property type="entry name" value="TonB-dep_rcpt-like"/>
</dbReference>
<dbReference type="AlphaFoldDB" id="A0A2S7ITA1"/>
<dbReference type="SUPFAM" id="SSF56935">
    <property type="entry name" value="Porins"/>
    <property type="match status" value="1"/>
</dbReference>
<keyword evidence="16" id="KW-1185">Reference proteome</keyword>
<proteinExistence type="inferred from homology"/>
<keyword evidence="5 12" id="KW-0732">Signal</keyword>
<dbReference type="OrthoDB" id="9768177at2"/>
<organism evidence="15 16">
    <name type="scientific">Siphonobacter curvatus</name>
    <dbReference type="NCBI Taxonomy" id="2094562"/>
    <lineage>
        <taxon>Bacteria</taxon>
        <taxon>Pseudomonadati</taxon>
        <taxon>Bacteroidota</taxon>
        <taxon>Cytophagia</taxon>
        <taxon>Cytophagales</taxon>
        <taxon>Cytophagaceae</taxon>
        <taxon>Siphonobacter</taxon>
    </lineage>
</organism>
<dbReference type="InterPro" id="IPR037066">
    <property type="entry name" value="Plug_dom_sf"/>
</dbReference>
<dbReference type="Pfam" id="PF13715">
    <property type="entry name" value="CarbopepD_reg_2"/>
    <property type="match status" value="1"/>
</dbReference>
<dbReference type="GO" id="GO:0044718">
    <property type="term" value="P:siderophore transmembrane transport"/>
    <property type="evidence" value="ECO:0007669"/>
    <property type="project" value="TreeGrafter"/>
</dbReference>
<dbReference type="GO" id="GO:0009279">
    <property type="term" value="C:cell outer membrane"/>
    <property type="evidence" value="ECO:0007669"/>
    <property type="project" value="UniProtKB-SubCell"/>
</dbReference>
<evidence type="ECO:0000256" key="12">
    <source>
        <dbReference type="SAM" id="SignalP"/>
    </source>
</evidence>
<dbReference type="NCBIfam" id="TIGR04056">
    <property type="entry name" value="OMP_RagA_SusC"/>
    <property type="match status" value="1"/>
</dbReference>
<feature type="domain" description="TonB-dependent receptor plug" evidence="14">
    <location>
        <begin position="118"/>
        <end position="241"/>
    </location>
</feature>
<dbReference type="Gene3D" id="2.40.170.20">
    <property type="entry name" value="TonB-dependent receptor, beta-barrel domain"/>
    <property type="match status" value="1"/>
</dbReference>
<dbReference type="Proteomes" id="UP000239590">
    <property type="component" value="Unassembled WGS sequence"/>
</dbReference>
<evidence type="ECO:0000259" key="13">
    <source>
        <dbReference type="Pfam" id="PF00593"/>
    </source>
</evidence>
<keyword evidence="4 10" id="KW-0812">Transmembrane</keyword>
<keyword evidence="7 10" id="KW-0472">Membrane</keyword>
<keyword evidence="9 10" id="KW-0998">Cell outer membrane</keyword>
<reference evidence="16" key="1">
    <citation type="submission" date="2018-02" db="EMBL/GenBank/DDBJ databases">
        <title>Genome sequencing of Solimonas sp. HR-BB.</title>
        <authorList>
            <person name="Lee Y."/>
            <person name="Jeon C.O."/>
        </authorList>
    </citation>
    <scope>NUCLEOTIDE SEQUENCE [LARGE SCALE GENOMIC DNA]</scope>
    <source>
        <strain evidence="16">HR-U</strain>
    </source>
</reference>
<dbReference type="InterPro" id="IPR000531">
    <property type="entry name" value="Beta-barrel_TonB"/>
</dbReference>
<dbReference type="SUPFAM" id="SSF49464">
    <property type="entry name" value="Carboxypeptidase regulatory domain-like"/>
    <property type="match status" value="1"/>
</dbReference>
<evidence type="ECO:0000259" key="14">
    <source>
        <dbReference type="Pfam" id="PF07715"/>
    </source>
</evidence>
<sequence length="1065" mass="115946">MNRSLLFILGMMCWAWTSVWAQERKVTGKVTFADDGTPLPGVTVRLKGTGLGTNTDSQGKFAITLQGTDPVLVFSSVGLLTQELPVGTQSIIDVAMANDSKGLQEVVVTAQGIVREKKALGYSVTSLDQKQIQDRPQPDIARVLQGKIPGVNITSTSGVSGTGTSINIRGFSSITGSTQPLFVVDGVPFNSSTNGRGSFADGGQSASSRFMDLDPNNIENVTVLKGLAATVTYGDQGRNGVILVTTKNGTKKARPTEFSVTQSYFTNRAHLPHYDNNYIGGFQQNLGYFFSNFGPTLADAYAYPSQNSNAALTTHPYANFTNAALRAAFADYVASVSPYRLQIYPNNVRDFFRTGQISNTSLNISGGTDRVSYNISAGYNAEQGYIPENGIKKLTLGLGLNAQLTPKLHVNTSFNFTNTDQFSPPLSAGTGNNAVGFPSVLANVLYTPRQVNLMDWPYESPIDGSSVYFRSGNDIPNPRWVLKNYKTTGVVNRIFSATSLTFDLTKELTLLYKVGLDTYIEKQQYMLNKGGVAYVNGFYATNDIQNTIWDNSMILSYAKSLSEKFSLSARLGGNMRNDVTNRSGVVSENQLARSLFRHTNFINNVGYDGTIEQTRIGVFGEVTADFNNYLFLNLAGRNDWTSTVEIPNRRIFYPSASISFVPTTAFGIQSDKVNFLKLRAGVGTSAGFPDPYSTRNILDQNARAWLSASGAALQSQSVNDRLGNPNLKPELHTEYEVGLEGKMLNNKIGFDITAYQRNTRNLITQSPLDASTGYTQTTINIGKIRNEGIEASINLTPISKGDFVWNATIVYNRNKPKVLDLGGTLQEVQVTGFTGGLGNYAVVGKPFNIIKGTGFRRNEQGQYIVGGDGYMLSTASPIVLGDPNPAFTTSLINSFTYKGLTLDFMISYRHGGAMYSTTAGSLLGRGLVNLAMGQKGGFNRAQTVVVPGVKGDGTPNDIQLTASDFYFNNYYFFGDEGRIFDGSTIRLQEASLSYRLPKRWFEKFFLKGASLAFTGNNLWYRAIHFPKGLNFDTDNLGLGVGNGLGFEFLTGPSARRLGGTVKLTF</sequence>
<gene>
    <name evidence="15" type="ORF">C5O19_15280</name>
</gene>
<dbReference type="PANTHER" id="PTHR30069:SF29">
    <property type="entry name" value="HEMOGLOBIN AND HEMOGLOBIN-HAPTOGLOBIN-BINDING PROTEIN 1-RELATED"/>
    <property type="match status" value="1"/>
</dbReference>
<evidence type="ECO:0000256" key="11">
    <source>
        <dbReference type="RuleBase" id="RU003357"/>
    </source>
</evidence>
<dbReference type="GO" id="GO:0015344">
    <property type="term" value="F:siderophore uptake transmembrane transporter activity"/>
    <property type="evidence" value="ECO:0007669"/>
    <property type="project" value="TreeGrafter"/>
</dbReference>
<evidence type="ECO:0000256" key="1">
    <source>
        <dbReference type="ARBA" id="ARBA00004571"/>
    </source>
</evidence>
<dbReference type="PROSITE" id="PS52016">
    <property type="entry name" value="TONB_DEPENDENT_REC_3"/>
    <property type="match status" value="1"/>
</dbReference>
<comment type="similarity">
    <text evidence="10 11">Belongs to the TonB-dependent receptor family.</text>
</comment>
<comment type="caution">
    <text evidence="15">The sequence shown here is derived from an EMBL/GenBank/DDBJ whole genome shotgun (WGS) entry which is preliminary data.</text>
</comment>
<feature type="chain" id="PRO_5015430564" evidence="12">
    <location>
        <begin position="22"/>
        <end position="1065"/>
    </location>
</feature>
<evidence type="ECO:0000256" key="9">
    <source>
        <dbReference type="ARBA" id="ARBA00023237"/>
    </source>
</evidence>
<feature type="domain" description="TonB-dependent receptor-like beta-barrel" evidence="13">
    <location>
        <begin position="470"/>
        <end position="911"/>
    </location>
</feature>
<name>A0A2S7ITA1_9BACT</name>
<evidence type="ECO:0000256" key="5">
    <source>
        <dbReference type="ARBA" id="ARBA00022729"/>
    </source>
</evidence>
<keyword evidence="6 11" id="KW-0798">TonB box</keyword>
<evidence type="ECO:0000256" key="7">
    <source>
        <dbReference type="ARBA" id="ARBA00023136"/>
    </source>
</evidence>
<feature type="signal peptide" evidence="12">
    <location>
        <begin position="1"/>
        <end position="21"/>
    </location>
</feature>
<dbReference type="Gene3D" id="2.60.40.1120">
    <property type="entry name" value="Carboxypeptidase-like, regulatory domain"/>
    <property type="match status" value="1"/>
</dbReference>
<accession>A0A2S7ITA1</accession>
<evidence type="ECO:0000256" key="8">
    <source>
        <dbReference type="ARBA" id="ARBA00023170"/>
    </source>
</evidence>
<evidence type="ECO:0000313" key="16">
    <source>
        <dbReference type="Proteomes" id="UP000239590"/>
    </source>
</evidence>
<evidence type="ECO:0000256" key="10">
    <source>
        <dbReference type="PROSITE-ProRule" id="PRU01360"/>
    </source>
</evidence>
<keyword evidence="2 10" id="KW-0813">Transport</keyword>
<dbReference type="InterPro" id="IPR008969">
    <property type="entry name" value="CarboxyPept-like_regulatory"/>
</dbReference>
<keyword evidence="8" id="KW-0675">Receptor</keyword>